<keyword evidence="1" id="KW-1133">Transmembrane helix</keyword>
<keyword evidence="1" id="KW-0812">Transmembrane</keyword>
<evidence type="ECO:0000313" key="2">
    <source>
        <dbReference type="EMBL" id="KJZ46778.1"/>
    </source>
</evidence>
<dbReference type="PATRIC" id="fig|294.132.peg.1086"/>
<evidence type="ECO:0000313" key="3">
    <source>
        <dbReference type="Proteomes" id="UP000033588"/>
    </source>
</evidence>
<dbReference type="InterPro" id="IPR018681">
    <property type="entry name" value="DUF2165_transmembrane"/>
</dbReference>
<organism evidence="2 3">
    <name type="scientific">Pseudomonas fluorescens</name>
    <dbReference type="NCBI Taxonomy" id="294"/>
    <lineage>
        <taxon>Bacteria</taxon>
        <taxon>Pseudomonadati</taxon>
        <taxon>Pseudomonadota</taxon>
        <taxon>Gammaproteobacteria</taxon>
        <taxon>Pseudomonadales</taxon>
        <taxon>Pseudomonadaceae</taxon>
        <taxon>Pseudomonas</taxon>
    </lineage>
</organism>
<feature type="transmembrane region" description="Helical" evidence="1">
    <location>
        <begin position="148"/>
        <end position="165"/>
    </location>
</feature>
<comment type="caution">
    <text evidence="2">The sequence shown here is derived from an EMBL/GenBank/DDBJ whole genome shotgun (WGS) entry which is preliminary data.</text>
</comment>
<feature type="transmembrane region" description="Helical" evidence="1">
    <location>
        <begin position="72"/>
        <end position="95"/>
    </location>
</feature>
<reference evidence="2 3" key="1">
    <citation type="submission" date="2015-03" db="EMBL/GenBank/DDBJ databases">
        <title>Comparative genomics of Pseudomonas insights into diversity of traits involved in vanlence and defense.</title>
        <authorList>
            <person name="Qin Y."/>
        </authorList>
    </citation>
    <scope>NUCLEOTIDE SEQUENCE [LARGE SCALE GENOMIC DNA]</scope>
    <source>
        <strain evidence="2 3">C8</strain>
    </source>
</reference>
<proteinExistence type="predicted"/>
<gene>
    <name evidence="2" type="ORF">VC35_11700</name>
</gene>
<sequence length="169" mass="20097">MNPLTTNKVIRFSKATLMLFISFFGLLVMYSNFTDYTTNYENISHILSMETTDDDGRYSYRAITSHIFHHRIYWFIITLELIYTLFFMIGTCYLYKNMNSSAEEFHEAKKPAIIGLFIALSLYYVGFQVIGVEWFNMDQSQAWSYKDWTRHIVDFILPLLIYIVIKVEH</sequence>
<dbReference type="Pfam" id="PF09933">
    <property type="entry name" value="DUF2165"/>
    <property type="match status" value="1"/>
</dbReference>
<dbReference type="OrthoDB" id="7618855at2"/>
<evidence type="ECO:0000256" key="1">
    <source>
        <dbReference type="SAM" id="Phobius"/>
    </source>
</evidence>
<protein>
    <submittedName>
        <fullName evidence="2">Membrane protein</fullName>
    </submittedName>
</protein>
<feature type="transmembrane region" description="Helical" evidence="1">
    <location>
        <begin position="116"/>
        <end position="136"/>
    </location>
</feature>
<feature type="transmembrane region" description="Helical" evidence="1">
    <location>
        <begin position="12"/>
        <end position="30"/>
    </location>
</feature>
<dbReference type="AlphaFoldDB" id="A0A0F4TQQ0"/>
<dbReference type="EMBL" id="LACC01000013">
    <property type="protein sequence ID" value="KJZ46778.1"/>
    <property type="molecule type" value="Genomic_DNA"/>
</dbReference>
<accession>A0A0F4TQQ0</accession>
<keyword evidence="1" id="KW-0472">Membrane</keyword>
<name>A0A0F4TQQ0_PSEFL</name>
<dbReference type="RefSeq" id="WP_046040149.1">
    <property type="nucleotide sequence ID" value="NZ_LACC01000013.1"/>
</dbReference>
<dbReference type="Proteomes" id="UP000033588">
    <property type="component" value="Unassembled WGS sequence"/>
</dbReference>